<reference evidence="7" key="1">
    <citation type="journal article" date="2020" name="Stud. Mycol.">
        <title>101 Dothideomycetes genomes: a test case for predicting lifestyles and emergence of pathogens.</title>
        <authorList>
            <person name="Haridas S."/>
            <person name="Albert R."/>
            <person name="Binder M."/>
            <person name="Bloem J."/>
            <person name="Labutti K."/>
            <person name="Salamov A."/>
            <person name="Andreopoulos B."/>
            <person name="Baker S."/>
            <person name="Barry K."/>
            <person name="Bills G."/>
            <person name="Bluhm B."/>
            <person name="Cannon C."/>
            <person name="Castanera R."/>
            <person name="Culley D."/>
            <person name="Daum C."/>
            <person name="Ezra D."/>
            <person name="Gonzalez J."/>
            <person name="Henrissat B."/>
            <person name="Kuo A."/>
            <person name="Liang C."/>
            <person name="Lipzen A."/>
            <person name="Lutzoni F."/>
            <person name="Magnuson J."/>
            <person name="Mondo S."/>
            <person name="Nolan M."/>
            <person name="Ohm R."/>
            <person name="Pangilinan J."/>
            <person name="Park H.-J."/>
            <person name="Ramirez L."/>
            <person name="Alfaro M."/>
            <person name="Sun H."/>
            <person name="Tritt A."/>
            <person name="Yoshinaga Y."/>
            <person name="Zwiers L.-H."/>
            <person name="Turgeon B."/>
            <person name="Goodwin S."/>
            <person name="Spatafora J."/>
            <person name="Crous P."/>
            <person name="Grigoriev I."/>
        </authorList>
    </citation>
    <scope>NUCLEOTIDE SEQUENCE</scope>
    <source>
        <strain evidence="7">CBS 675.92</strain>
    </source>
</reference>
<dbReference type="Pfam" id="PF00172">
    <property type="entry name" value="Zn_clus"/>
    <property type="match status" value="1"/>
</dbReference>
<keyword evidence="5" id="KW-0539">Nucleus</keyword>
<dbReference type="PANTHER" id="PTHR31845:SF33">
    <property type="entry name" value="ZN(II)2CYS6 TRANSCRIPTION FACTOR (EUROFUNG)"/>
    <property type="match status" value="1"/>
</dbReference>
<name>A0A6A5UD82_9PLEO</name>
<dbReference type="SUPFAM" id="SSF57701">
    <property type="entry name" value="Zn2/Cys6 DNA-binding domain"/>
    <property type="match status" value="1"/>
</dbReference>
<dbReference type="GO" id="GO:0005634">
    <property type="term" value="C:nucleus"/>
    <property type="evidence" value="ECO:0007669"/>
    <property type="project" value="UniProtKB-SubCell"/>
</dbReference>
<comment type="subcellular location">
    <subcellularLocation>
        <location evidence="1">Nucleus</location>
    </subcellularLocation>
</comment>
<proteinExistence type="predicted"/>
<accession>A0A6A5UD82</accession>
<dbReference type="Gene3D" id="4.10.240.10">
    <property type="entry name" value="Zn(2)-C6 fungal-type DNA-binding domain"/>
    <property type="match status" value="1"/>
</dbReference>
<dbReference type="InterPro" id="IPR051089">
    <property type="entry name" value="prtT"/>
</dbReference>
<dbReference type="Proteomes" id="UP000800035">
    <property type="component" value="Unassembled WGS sequence"/>
</dbReference>
<dbReference type="PANTHER" id="PTHR31845">
    <property type="entry name" value="FINGER DOMAIN PROTEIN, PUTATIVE-RELATED"/>
    <property type="match status" value="1"/>
</dbReference>
<evidence type="ECO:0000256" key="5">
    <source>
        <dbReference type="ARBA" id="ARBA00023242"/>
    </source>
</evidence>
<feature type="domain" description="Zn(2)-C6 fungal-type" evidence="6">
    <location>
        <begin position="19"/>
        <end position="41"/>
    </location>
</feature>
<keyword evidence="8" id="KW-1185">Reference proteome</keyword>
<dbReference type="InterPro" id="IPR036864">
    <property type="entry name" value="Zn2-C6_fun-type_DNA-bd_sf"/>
</dbReference>
<keyword evidence="3" id="KW-0238">DNA-binding</keyword>
<organism evidence="7 8">
    <name type="scientific">Byssothecium circinans</name>
    <dbReference type="NCBI Taxonomy" id="147558"/>
    <lineage>
        <taxon>Eukaryota</taxon>
        <taxon>Fungi</taxon>
        <taxon>Dikarya</taxon>
        <taxon>Ascomycota</taxon>
        <taxon>Pezizomycotina</taxon>
        <taxon>Dothideomycetes</taxon>
        <taxon>Pleosporomycetidae</taxon>
        <taxon>Pleosporales</taxon>
        <taxon>Massarineae</taxon>
        <taxon>Massarinaceae</taxon>
        <taxon>Byssothecium</taxon>
    </lineage>
</organism>
<keyword evidence="2" id="KW-0805">Transcription regulation</keyword>
<dbReference type="OrthoDB" id="4454541at2759"/>
<evidence type="ECO:0000256" key="2">
    <source>
        <dbReference type="ARBA" id="ARBA00023015"/>
    </source>
</evidence>
<keyword evidence="4" id="KW-0804">Transcription</keyword>
<dbReference type="AlphaFoldDB" id="A0A6A5UD82"/>
<gene>
    <name evidence="7" type="ORF">CC80DRAFT_544259</name>
</gene>
<dbReference type="CDD" id="cd00067">
    <property type="entry name" value="GAL4"/>
    <property type="match status" value="1"/>
</dbReference>
<dbReference type="CDD" id="cd12148">
    <property type="entry name" value="fungal_TF_MHR"/>
    <property type="match status" value="1"/>
</dbReference>
<evidence type="ECO:0000256" key="1">
    <source>
        <dbReference type="ARBA" id="ARBA00004123"/>
    </source>
</evidence>
<dbReference type="GO" id="GO:0000981">
    <property type="term" value="F:DNA-binding transcription factor activity, RNA polymerase II-specific"/>
    <property type="evidence" value="ECO:0007669"/>
    <property type="project" value="InterPro"/>
</dbReference>
<protein>
    <submittedName>
        <fullName evidence="7">C6 zinc finger domain-containing protein</fullName>
    </submittedName>
</protein>
<dbReference type="GO" id="GO:0008270">
    <property type="term" value="F:zinc ion binding"/>
    <property type="evidence" value="ECO:0007669"/>
    <property type="project" value="InterPro"/>
</dbReference>
<evidence type="ECO:0000256" key="4">
    <source>
        <dbReference type="ARBA" id="ARBA00023163"/>
    </source>
</evidence>
<dbReference type="GO" id="GO:0000976">
    <property type="term" value="F:transcription cis-regulatory region binding"/>
    <property type="evidence" value="ECO:0007669"/>
    <property type="project" value="TreeGrafter"/>
</dbReference>
<evidence type="ECO:0000256" key="3">
    <source>
        <dbReference type="ARBA" id="ARBA00023125"/>
    </source>
</evidence>
<sequence>MPKWIQQLKDRENVVLSTHVRCDGQRPCQRCEKNGAECEYFDTVKDANVLRIERLEKEVENLKSALTTYRSPMSDEFASVSPALPNQLGALHYLVPIFCSKIDTLESVVTRSAFLFDTITSIGCRAEEGSNSSAYHHLSSCVREHLTHALINTAAPSLETVQAIAVRAAYSDEGLVYIALALRFAMQLGLPDAVERLVAMASSRGTGVPVDEGEKELYRLARVWFGICNLELFFSLDGGKLPSIILRTSSRRIRLLTVHPEQTAVDLRLLSQIELNLVRANAYSNIAHQYSNVSPASDAHLRSTVHSTAVELALWLEEWVSIIGSLMDEHERELALLNLRIQYNWALITLHLKALSETGIDNITIMTGFQREMVRIAKEAAIAHLHHLLERPSSLPPDIMESPPYLAAFKYTMDYVWAKCAFSILLVLKLALLLRDPHPTVLVLLQSAYTVLEELRKVTVGRGNSGNVSYLRILQTSIEKCEGALREFMEREEQQLGLDGEVERRDGAEARAEDDFQGYAPSEFIFEWDFPGLNLRCVPLGWQDLFVDLDHVF</sequence>
<evidence type="ECO:0000313" key="8">
    <source>
        <dbReference type="Proteomes" id="UP000800035"/>
    </source>
</evidence>
<evidence type="ECO:0000259" key="6">
    <source>
        <dbReference type="Pfam" id="PF00172"/>
    </source>
</evidence>
<evidence type="ECO:0000313" key="7">
    <source>
        <dbReference type="EMBL" id="KAF1960866.1"/>
    </source>
</evidence>
<dbReference type="EMBL" id="ML976982">
    <property type="protein sequence ID" value="KAF1960866.1"/>
    <property type="molecule type" value="Genomic_DNA"/>
</dbReference>
<dbReference type="InterPro" id="IPR001138">
    <property type="entry name" value="Zn2Cys6_DnaBD"/>
</dbReference>